<gene>
    <name evidence="1" type="ORF">ACFO4O_15315</name>
</gene>
<protein>
    <submittedName>
        <fullName evidence="1">Uncharacterized protein</fullName>
    </submittedName>
</protein>
<proteinExistence type="predicted"/>
<dbReference type="EMBL" id="JBHSGU010000017">
    <property type="protein sequence ID" value="MFC4701529.1"/>
    <property type="molecule type" value="Genomic_DNA"/>
</dbReference>
<dbReference type="RefSeq" id="WP_382410096.1">
    <property type="nucleotide sequence ID" value="NZ_JBHSGU010000017.1"/>
</dbReference>
<evidence type="ECO:0000313" key="2">
    <source>
        <dbReference type="Proteomes" id="UP001595897"/>
    </source>
</evidence>
<accession>A0ABV9LZF5</accession>
<name>A0ABV9LZF5_9ALTE</name>
<keyword evidence="2" id="KW-1185">Reference proteome</keyword>
<sequence>MEFFKYKDLKMPSELGYEHLLDIQYYLNTELSLLFRDLKGQSREKIARELVTKVESLTDCINEFGYDLHRCNYSGDVNYENSKQIYCNKSLNIRFHGFSAQISWDVW</sequence>
<dbReference type="Proteomes" id="UP001595897">
    <property type="component" value="Unassembled WGS sequence"/>
</dbReference>
<reference evidence="2" key="1">
    <citation type="journal article" date="2019" name="Int. J. Syst. Evol. Microbiol.">
        <title>The Global Catalogue of Microorganisms (GCM) 10K type strain sequencing project: providing services to taxonomists for standard genome sequencing and annotation.</title>
        <authorList>
            <consortium name="The Broad Institute Genomics Platform"/>
            <consortium name="The Broad Institute Genome Sequencing Center for Infectious Disease"/>
            <person name="Wu L."/>
            <person name="Ma J."/>
        </authorList>
    </citation>
    <scope>NUCLEOTIDE SEQUENCE [LARGE SCALE GENOMIC DNA]</scope>
    <source>
        <strain evidence="2">KACC 12507</strain>
    </source>
</reference>
<evidence type="ECO:0000313" key="1">
    <source>
        <dbReference type="EMBL" id="MFC4701529.1"/>
    </source>
</evidence>
<organism evidence="1 2">
    <name type="scientific">Glaciecola siphonariae</name>
    <dbReference type="NCBI Taxonomy" id="521012"/>
    <lineage>
        <taxon>Bacteria</taxon>
        <taxon>Pseudomonadati</taxon>
        <taxon>Pseudomonadota</taxon>
        <taxon>Gammaproteobacteria</taxon>
        <taxon>Alteromonadales</taxon>
        <taxon>Alteromonadaceae</taxon>
        <taxon>Glaciecola</taxon>
    </lineage>
</organism>
<comment type="caution">
    <text evidence="1">The sequence shown here is derived from an EMBL/GenBank/DDBJ whole genome shotgun (WGS) entry which is preliminary data.</text>
</comment>